<dbReference type="EMBL" id="FTNV01000001">
    <property type="protein sequence ID" value="SIS04967.1"/>
    <property type="molecule type" value="Genomic_DNA"/>
</dbReference>
<dbReference type="STRING" id="573024.SAMN05216208_0676"/>
<dbReference type="Proteomes" id="UP000186019">
    <property type="component" value="Unassembled WGS sequence"/>
</dbReference>
<dbReference type="AlphaFoldDB" id="A0A1N7FXF5"/>
<evidence type="ECO:0000313" key="1">
    <source>
        <dbReference type="EMBL" id="SIS04967.1"/>
    </source>
</evidence>
<reference evidence="2" key="1">
    <citation type="submission" date="2017-01" db="EMBL/GenBank/DDBJ databases">
        <authorList>
            <person name="Varghese N."/>
            <person name="Submissions S."/>
        </authorList>
    </citation>
    <scope>NUCLEOTIDE SEQUENCE [LARGE SCALE GENOMIC DNA]</scope>
    <source>
        <strain evidence="2">DSM 29590</strain>
    </source>
</reference>
<dbReference type="OrthoDB" id="7858913at2"/>
<evidence type="ECO:0000313" key="2">
    <source>
        <dbReference type="Proteomes" id="UP000186019"/>
    </source>
</evidence>
<accession>A0A1N7FXF5</accession>
<keyword evidence="2" id="KW-1185">Reference proteome</keyword>
<gene>
    <name evidence="1" type="ORF">SAMN05421666_1460</name>
</gene>
<dbReference type="RefSeq" id="WP_076532259.1">
    <property type="nucleotide sequence ID" value="NZ_FOAC01000001.1"/>
</dbReference>
<name>A0A1N7FXF5_9RHOB</name>
<dbReference type="GO" id="GO:0009100">
    <property type="term" value="P:glycoprotein metabolic process"/>
    <property type="evidence" value="ECO:0007669"/>
    <property type="project" value="UniProtKB-ARBA"/>
</dbReference>
<proteinExistence type="predicted"/>
<organism evidence="1 2">
    <name type="scientific">Roseovarius nanhaiticus</name>
    <dbReference type="NCBI Taxonomy" id="573024"/>
    <lineage>
        <taxon>Bacteria</taxon>
        <taxon>Pseudomonadati</taxon>
        <taxon>Pseudomonadota</taxon>
        <taxon>Alphaproteobacteria</taxon>
        <taxon>Rhodobacterales</taxon>
        <taxon>Roseobacteraceae</taxon>
        <taxon>Roseovarius</taxon>
    </lineage>
</organism>
<protein>
    <submittedName>
        <fullName evidence="1">LicD family protein</fullName>
    </submittedName>
</protein>
<sequence>MQVVPAEPRTDGGRISQIHAIAAAQLAHPAENFDVFAHLRALDAVAEDPRSLIELEARIMLQFAGRIRRSRTRIFMNSLRKLRIAESNRAAFDAFEAMLKGAMQSDTLAAHDFSAQGFARRDHAAIWAETRALIDQVAMLTDGVFLNSGTLLGVVRDGRLIDHDDDIDLGVLIPPTTEREAGRLWRALTPALAELGEGGDRSSSRSPQVTLRARGGVSVDLFPAWIYRGAAFVYPHTYGALPEADVLPLGRCAVTGLHIPANPEAMLAVNYGGEWREPDPYFIFPWKRQKRKFARFLRASGLEE</sequence>